<dbReference type="AlphaFoldDB" id="A0A6G4AV02"/>
<protein>
    <submittedName>
        <fullName evidence="2">Integrase</fullName>
    </submittedName>
</protein>
<dbReference type="EMBL" id="JAAIKT010000083">
    <property type="protein sequence ID" value="NEW76489.1"/>
    <property type="molecule type" value="Genomic_DNA"/>
</dbReference>
<accession>A0A6G4AV02</accession>
<feature type="region of interest" description="Disordered" evidence="1">
    <location>
        <begin position="40"/>
        <end position="81"/>
    </location>
</feature>
<comment type="caution">
    <text evidence="2">The sequence shown here is derived from an EMBL/GenBank/DDBJ whole genome shotgun (WGS) entry which is preliminary data.</text>
</comment>
<sequence length="81" mass="9549">MQTCRRELPDRTLIWNQRQLLYALREFEQFYHSHRAHQGIANARPPHPLPTPITDPEQNTGPDIRRPDRLGGTLHAYRHTS</sequence>
<organism evidence="2 3">
    <name type="scientific">Streptomyces rhizosphaericus</name>
    <dbReference type="NCBI Taxonomy" id="114699"/>
    <lineage>
        <taxon>Bacteria</taxon>
        <taxon>Bacillati</taxon>
        <taxon>Actinomycetota</taxon>
        <taxon>Actinomycetes</taxon>
        <taxon>Kitasatosporales</taxon>
        <taxon>Streptomycetaceae</taxon>
        <taxon>Streptomyces</taxon>
        <taxon>Streptomyces violaceusniger group</taxon>
    </lineage>
</organism>
<name>A0A6G4AV02_9ACTN</name>
<dbReference type="RefSeq" id="WP_164435423.1">
    <property type="nucleotide sequence ID" value="NZ_JAAIKT010000083.1"/>
</dbReference>
<evidence type="ECO:0000313" key="2">
    <source>
        <dbReference type="EMBL" id="NEW76489.1"/>
    </source>
</evidence>
<reference evidence="2" key="1">
    <citation type="submission" date="2020-02" db="EMBL/GenBank/DDBJ databases">
        <title>A new Streptomyces sp. for controlling soil-borne diseases.</title>
        <authorList>
            <person name="Li X."/>
            <person name="Tian Y."/>
            <person name="Gao K."/>
        </authorList>
    </citation>
    <scope>NUCLEOTIDE SEQUENCE [LARGE SCALE GENOMIC DNA]</scope>
    <source>
        <strain evidence="2">0250</strain>
    </source>
</reference>
<evidence type="ECO:0000256" key="1">
    <source>
        <dbReference type="SAM" id="MobiDB-lite"/>
    </source>
</evidence>
<proteinExistence type="predicted"/>
<keyword evidence="3" id="KW-1185">Reference proteome</keyword>
<gene>
    <name evidence="2" type="ORF">G4H13_40615</name>
</gene>
<dbReference type="Proteomes" id="UP000476310">
    <property type="component" value="Unassembled WGS sequence"/>
</dbReference>
<evidence type="ECO:0000313" key="3">
    <source>
        <dbReference type="Proteomes" id="UP000476310"/>
    </source>
</evidence>